<proteinExistence type="inferred from homology"/>
<name>A0A9P8K8D3_AURME</name>
<dbReference type="Proteomes" id="UP000767238">
    <property type="component" value="Unassembled WGS sequence"/>
</dbReference>
<protein>
    <submittedName>
        <fullName evidence="8">Uncharacterized protein</fullName>
    </submittedName>
</protein>
<evidence type="ECO:0000256" key="2">
    <source>
        <dbReference type="ARBA" id="ARBA00008335"/>
    </source>
</evidence>
<comment type="similarity">
    <text evidence="2">Belongs to the major facilitator superfamily.</text>
</comment>
<evidence type="ECO:0000256" key="6">
    <source>
        <dbReference type="ARBA" id="ARBA00023136"/>
    </source>
</evidence>
<organism evidence="8 9">
    <name type="scientific">Aureobasidium melanogenum</name>
    <name type="common">Aureobasidium pullulans var. melanogenum</name>
    <dbReference type="NCBI Taxonomy" id="46634"/>
    <lineage>
        <taxon>Eukaryota</taxon>
        <taxon>Fungi</taxon>
        <taxon>Dikarya</taxon>
        <taxon>Ascomycota</taxon>
        <taxon>Pezizomycotina</taxon>
        <taxon>Dothideomycetes</taxon>
        <taxon>Dothideomycetidae</taxon>
        <taxon>Dothideales</taxon>
        <taxon>Saccotheciaceae</taxon>
        <taxon>Aureobasidium</taxon>
    </lineage>
</organism>
<keyword evidence="4 7" id="KW-0812">Transmembrane</keyword>
<dbReference type="InterPro" id="IPR051788">
    <property type="entry name" value="MFS_Transporter"/>
</dbReference>
<evidence type="ECO:0000256" key="1">
    <source>
        <dbReference type="ARBA" id="ARBA00004127"/>
    </source>
</evidence>
<dbReference type="GO" id="GO:0012505">
    <property type="term" value="C:endomembrane system"/>
    <property type="evidence" value="ECO:0007669"/>
    <property type="project" value="UniProtKB-SubCell"/>
</dbReference>
<dbReference type="EMBL" id="JAHFYH010000010">
    <property type="protein sequence ID" value="KAH0227441.1"/>
    <property type="molecule type" value="Genomic_DNA"/>
</dbReference>
<keyword evidence="5 7" id="KW-1133">Transmembrane helix</keyword>
<dbReference type="PANTHER" id="PTHR23514">
    <property type="entry name" value="BYPASS OF STOP CODON PROTEIN 6"/>
    <property type="match status" value="1"/>
</dbReference>
<dbReference type="InterPro" id="IPR036259">
    <property type="entry name" value="MFS_trans_sf"/>
</dbReference>
<sequence length="78" mass="8119">MFSAIVVAPTKFLPKHLHVTAVGFAAAFGGSGGAIFPFAIGALAQAKGVQVLQPIILALFAMQLVLCLCLPRIGRKKD</sequence>
<dbReference type="Gene3D" id="1.20.1250.20">
    <property type="entry name" value="MFS general substrate transporter like domains"/>
    <property type="match status" value="1"/>
</dbReference>
<feature type="non-terminal residue" evidence="8">
    <location>
        <position position="1"/>
    </location>
</feature>
<evidence type="ECO:0000256" key="3">
    <source>
        <dbReference type="ARBA" id="ARBA00022448"/>
    </source>
</evidence>
<feature type="transmembrane region" description="Helical" evidence="7">
    <location>
        <begin position="51"/>
        <end position="70"/>
    </location>
</feature>
<reference evidence="8" key="2">
    <citation type="submission" date="2021-08" db="EMBL/GenBank/DDBJ databases">
        <authorList>
            <person name="Gostincar C."/>
            <person name="Sun X."/>
            <person name="Song Z."/>
            <person name="Gunde-Cimerman N."/>
        </authorList>
    </citation>
    <scope>NUCLEOTIDE SEQUENCE</scope>
    <source>
        <strain evidence="8">EXF-8016</strain>
    </source>
</reference>
<accession>A0A9P8K8D3</accession>
<comment type="caution">
    <text evidence="8">The sequence shown here is derived from an EMBL/GenBank/DDBJ whole genome shotgun (WGS) entry which is preliminary data.</text>
</comment>
<dbReference type="GO" id="GO:0016020">
    <property type="term" value="C:membrane"/>
    <property type="evidence" value="ECO:0007669"/>
    <property type="project" value="TreeGrafter"/>
</dbReference>
<dbReference type="AlphaFoldDB" id="A0A9P8K8D3"/>
<keyword evidence="6 7" id="KW-0472">Membrane</keyword>
<dbReference type="SUPFAM" id="SSF103473">
    <property type="entry name" value="MFS general substrate transporter"/>
    <property type="match status" value="1"/>
</dbReference>
<evidence type="ECO:0000256" key="4">
    <source>
        <dbReference type="ARBA" id="ARBA00022692"/>
    </source>
</evidence>
<evidence type="ECO:0000256" key="5">
    <source>
        <dbReference type="ARBA" id="ARBA00022989"/>
    </source>
</evidence>
<reference evidence="8" key="1">
    <citation type="journal article" date="2021" name="J Fungi (Basel)">
        <title>Virulence traits and population genomics of the black yeast Aureobasidium melanogenum.</title>
        <authorList>
            <person name="Cernosa A."/>
            <person name="Sun X."/>
            <person name="Gostincar C."/>
            <person name="Fang C."/>
            <person name="Gunde-Cimerman N."/>
            <person name="Song Z."/>
        </authorList>
    </citation>
    <scope>NUCLEOTIDE SEQUENCE</scope>
    <source>
        <strain evidence="8">EXF-8016</strain>
    </source>
</reference>
<gene>
    <name evidence="8" type="ORF">KCV03_g2246</name>
</gene>
<dbReference type="PANTHER" id="PTHR23514:SF3">
    <property type="entry name" value="BYPASS OF STOP CODON PROTEIN 6"/>
    <property type="match status" value="1"/>
</dbReference>
<comment type="subcellular location">
    <subcellularLocation>
        <location evidence="1">Endomembrane system</location>
        <topology evidence="1">Multi-pass membrane protein</topology>
    </subcellularLocation>
</comment>
<feature type="transmembrane region" description="Helical" evidence="7">
    <location>
        <begin position="21"/>
        <end position="45"/>
    </location>
</feature>
<evidence type="ECO:0000313" key="8">
    <source>
        <dbReference type="EMBL" id="KAH0227441.1"/>
    </source>
</evidence>
<evidence type="ECO:0000256" key="7">
    <source>
        <dbReference type="SAM" id="Phobius"/>
    </source>
</evidence>
<keyword evidence="3" id="KW-0813">Transport</keyword>
<evidence type="ECO:0000313" key="9">
    <source>
        <dbReference type="Proteomes" id="UP000767238"/>
    </source>
</evidence>